<keyword evidence="2" id="KW-1185">Reference proteome</keyword>
<dbReference type="InParanoid" id="A0A0C2WXJ9"/>
<name>A0A0C2WXJ9_AMAMK</name>
<sequence>MTIIVSIEQQFDSITDPKITGKRIKTIIKVLHQRRELRWVWNSGRMPESVAIPAFTIMKRHIITWASRDIRRMMARVQSRMMMFKDIHSEDVEQSDEG</sequence>
<accession>A0A0C2WXJ9</accession>
<evidence type="ECO:0000313" key="1">
    <source>
        <dbReference type="EMBL" id="KIL61541.1"/>
    </source>
</evidence>
<dbReference type="HOGENOM" id="CLU_2333196_0_0_1"/>
<organism evidence="1 2">
    <name type="scientific">Amanita muscaria (strain Koide BX008)</name>
    <dbReference type="NCBI Taxonomy" id="946122"/>
    <lineage>
        <taxon>Eukaryota</taxon>
        <taxon>Fungi</taxon>
        <taxon>Dikarya</taxon>
        <taxon>Basidiomycota</taxon>
        <taxon>Agaricomycotina</taxon>
        <taxon>Agaricomycetes</taxon>
        <taxon>Agaricomycetidae</taxon>
        <taxon>Agaricales</taxon>
        <taxon>Pluteineae</taxon>
        <taxon>Amanitaceae</taxon>
        <taxon>Amanita</taxon>
    </lineage>
</organism>
<dbReference type="Proteomes" id="UP000054549">
    <property type="component" value="Unassembled WGS sequence"/>
</dbReference>
<dbReference type="EMBL" id="KN818283">
    <property type="protein sequence ID" value="KIL61541.1"/>
    <property type="molecule type" value="Genomic_DNA"/>
</dbReference>
<evidence type="ECO:0000313" key="2">
    <source>
        <dbReference type="Proteomes" id="UP000054549"/>
    </source>
</evidence>
<protein>
    <submittedName>
        <fullName evidence="1">Uncharacterized protein</fullName>
    </submittedName>
</protein>
<reference evidence="1 2" key="1">
    <citation type="submission" date="2014-04" db="EMBL/GenBank/DDBJ databases">
        <title>Evolutionary Origins and Diversification of the Mycorrhizal Mutualists.</title>
        <authorList>
            <consortium name="DOE Joint Genome Institute"/>
            <consortium name="Mycorrhizal Genomics Consortium"/>
            <person name="Kohler A."/>
            <person name="Kuo A."/>
            <person name="Nagy L.G."/>
            <person name="Floudas D."/>
            <person name="Copeland A."/>
            <person name="Barry K.W."/>
            <person name="Cichocki N."/>
            <person name="Veneault-Fourrey C."/>
            <person name="LaButti K."/>
            <person name="Lindquist E.A."/>
            <person name="Lipzen A."/>
            <person name="Lundell T."/>
            <person name="Morin E."/>
            <person name="Murat C."/>
            <person name="Riley R."/>
            <person name="Ohm R."/>
            <person name="Sun H."/>
            <person name="Tunlid A."/>
            <person name="Henrissat B."/>
            <person name="Grigoriev I.V."/>
            <person name="Hibbett D.S."/>
            <person name="Martin F."/>
        </authorList>
    </citation>
    <scope>NUCLEOTIDE SEQUENCE [LARGE SCALE GENOMIC DNA]</scope>
    <source>
        <strain evidence="1 2">Koide BX008</strain>
    </source>
</reference>
<proteinExistence type="predicted"/>
<dbReference type="AlphaFoldDB" id="A0A0C2WXJ9"/>
<gene>
    <name evidence="1" type="ORF">M378DRAFT_854105</name>
</gene>